<dbReference type="GO" id="GO:0042393">
    <property type="term" value="F:histone binding"/>
    <property type="evidence" value="ECO:0007669"/>
    <property type="project" value="UniProtKB-ARBA"/>
</dbReference>
<evidence type="ECO:0000256" key="3">
    <source>
        <dbReference type="RuleBase" id="RU003876"/>
    </source>
</evidence>
<dbReference type="SUPFAM" id="SSF143113">
    <property type="entry name" value="NAP-like"/>
    <property type="match status" value="1"/>
</dbReference>
<keyword evidence="2" id="KW-0143">Chaperone</keyword>
<dbReference type="Pfam" id="PF00956">
    <property type="entry name" value="NAP"/>
    <property type="match status" value="1"/>
</dbReference>
<protein>
    <submittedName>
        <fullName evidence="5">Uncharacterized protein</fullName>
    </submittedName>
</protein>
<dbReference type="EMBL" id="CAUYUE010000006">
    <property type="protein sequence ID" value="CAK0781990.1"/>
    <property type="molecule type" value="Genomic_DNA"/>
</dbReference>
<dbReference type="Proteomes" id="UP001314263">
    <property type="component" value="Unassembled WGS sequence"/>
</dbReference>
<feature type="region of interest" description="Disordered" evidence="4">
    <location>
        <begin position="328"/>
        <end position="399"/>
    </location>
</feature>
<proteinExistence type="inferred from homology"/>
<comment type="similarity">
    <text evidence="1 3">Belongs to the nucleosome assembly protein (NAP) family.</text>
</comment>
<evidence type="ECO:0000313" key="5">
    <source>
        <dbReference type="EMBL" id="CAK0781990.1"/>
    </source>
</evidence>
<reference evidence="5 6" key="1">
    <citation type="submission" date="2023-10" db="EMBL/GenBank/DDBJ databases">
        <authorList>
            <person name="Maclean D."/>
            <person name="Macfadyen A."/>
        </authorList>
    </citation>
    <scope>NUCLEOTIDE SEQUENCE [LARGE SCALE GENOMIC DNA]</scope>
</reference>
<evidence type="ECO:0000256" key="1">
    <source>
        <dbReference type="ARBA" id="ARBA00009947"/>
    </source>
</evidence>
<accession>A0AAV1I8F6</accession>
<evidence type="ECO:0000313" key="6">
    <source>
        <dbReference type="Proteomes" id="UP001314263"/>
    </source>
</evidence>
<dbReference type="GO" id="GO:0005634">
    <property type="term" value="C:nucleus"/>
    <property type="evidence" value="ECO:0007669"/>
    <property type="project" value="InterPro"/>
</dbReference>
<sequence length="399" mass="44402">MGDTVAETMSQSAKRSKIDKGSQIRDEGVPGDIETVAKNELVAVQGINEEADDEADAEDGKILEEQSAAMQELEAFQVKIRDVKDAAMEKILKVEQEAHAECIPIYKERMDAIAKIPSFWKFVLLQHGVLRDLIMEDDEEVLDYLEQVVVEENVDIKSGYKVQLHFAQNPWFSNGVLEKAVRYSEEGSAELTAVPPQWYRGKDLTVDQKSPEASEEGVKQSQPKESFFQWFMQTGERRDDEFNSDEIADIIREQIWPNPLPLYYGEVEFPNAPLDGADAALDADLPAEGDGEAAFMNEPLYDEHGNIVGEPVYDDDGNVVDYIQEGLYDDEENPPDEEEGLPEEYADLEGDLEEVEPEPGAEDWEGAEQEAPAGEGDEDEQHAEVAAPASDAKEAAVAL</sequence>
<dbReference type="InterPro" id="IPR037231">
    <property type="entry name" value="NAP-like_sf"/>
</dbReference>
<dbReference type="GO" id="GO:0000724">
    <property type="term" value="P:double-strand break repair via homologous recombination"/>
    <property type="evidence" value="ECO:0007669"/>
    <property type="project" value="UniProtKB-ARBA"/>
</dbReference>
<feature type="compositionally biased region" description="Basic and acidic residues" evidence="4">
    <location>
        <begin position="16"/>
        <end position="28"/>
    </location>
</feature>
<dbReference type="InterPro" id="IPR002164">
    <property type="entry name" value="NAP_family"/>
</dbReference>
<keyword evidence="6" id="KW-1185">Reference proteome</keyword>
<gene>
    <name evidence="5" type="ORF">CVIRNUC_005524</name>
</gene>
<evidence type="ECO:0000256" key="4">
    <source>
        <dbReference type="SAM" id="MobiDB-lite"/>
    </source>
</evidence>
<dbReference type="AlphaFoldDB" id="A0AAV1I8F6"/>
<feature type="compositionally biased region" description="Acidic residues" evidence="4">
    <location>
        <begin position="328"/>
        <end position="368"/>
    </location>
</feature>
<dbReference type="Gene3D" id="3.30.1120.90">
    <property type="entry name" value="Nucleosome assembly protein"/>
    <property type="match status" value="1"/>
</dbReference>
<dbReference type="PANTHER" id="PTHR11875">
    <property type="entry name" value="TESTIS-SPECIFIC Y-ENCODED PROTEIN"/>
    <property type="match status" value="1"/>
</dbReference>
<dbReference type="GO" id="GO:0006334">
    <property type="term" value="P:nucleosome assembly"/>
    <property type="evidence" value="ECO:0007669"/>
    <property type="project" value="InterPro"/>
</dbReference>
<feature type="region of interest" description="Disordered" evidence="4">
    <location>
        <begin position="1"/>
        <end position="30"/>
    </location>
</feature>
<dbReference type="Gene3D" id="1.20.5.1500">
    <property type="match status" value="1"/>
</dbReference>
<name>A0AAV1I8F6_9CHLO</name>
<evidence type="ECO:0000256" key="2">
    <source>
        <dbReference type="ARBA" id="ARBA00023186"/>
    </source>
</evidence>
<comment type="caution">
    <text evidence="5">The sequence shown here is derived from an EMBL/GenBank/DDBJ whole genome shotgun (WGS) entry which is preliminary data.</text>
</comment>
<organism evidence="5 6">
    <name type="scientific">Coccomyxa viridis</name>
    <dbReference type="NCBI Taxonomy" id="1274662"/>
    <lineage>
        <taxon>Eukaryota</taxon>
        <taxon>Viridiplantae</taxon>
        <taxon>Chlorophyta</taxon>
        <taxon>core chlorophytes</taxon>
        <taxon>Trebouxiophyceae</taxon>
        <taxon>Trebouxiophyceae incertae sedis</taxon>
        <taxon>Coccomyxaceae</taxon>
        <taxon>Coccomyxa</taxon>
    </lineage>
</organism>